<dbReference type="SUPFAM" id="SSF53597">
    <property type="entry name" value="Dihydrofolate reductase-like"/>
    <property type="match status" value="1"/>
</dbReference>
<dbReference type="Gene3D" id="3.40.430.10">
    <property type="entry name" value="Dihydrofolate Reductase, subunit A"/>
    <property type="match status" value="1"/>
</dbReference>
<dbReference type="EMBL" id="JBHSSN010000014">
    <property type="protein sequence ID" value="MFC6323313.1"/>
    <property type="molecule type" value="Genomic_DNA"/>
</dbReference>
<evidence type="ECO:0000313" key="10">
    <source>
        <dbReference type="EMBL" id="MFC6323313.1"/>
    </source>
</evidence>
<evidence type="ECO:0000256" key="4">
    <source>
        <dbReference type="ARBA" id="ARBA00022563"/>
    </source>
</evidence>
<dbReference type="PRINTS" id="PR00070">
    <property type="entry name" value="DHFR"/>
</dbReference>
<evidence type="ECO:0000256" key="3">
    <source>
        <dbReference type="ARBA" id="ARBA00012856"/>
    </source>
</evidence>
<dbReference type="RefSeq" id="WP_125592085.1">
    <property type="nucleotide sequence ID" value="NZ_JBHSSN010000014.1"/>
</dbReference>
<dbReference type="PANTHER" id="PTHR48069:SF3">
    <property type="entry name" value="DIHYDROFOLATE REDUCTASE"/>
    <property type="match status" value="1"/>
</dbReference>
<dbReference type="InterPro" id="IPR017925">
    <property type="entry name" value="DHFR_CS"/>
</dbReference>
<proteinExistence type="inferred from homology"/>
<dbReference type="PIRSF" id="PIRSF000194">
    <property type="entry name" value="DHFR"/>
    <property type="match status" value="1"/>
</dbReference>
<evidence type="ECO:0000259" key="9">
    <source>
        <dbReference type="PROSITE" id="PS51330"/>
    </source>
</evidence>
<evidence type="ECO:0000256" key="6">
    <source>
        <dbReference type="ARBA" id="ARBA00023002"/>
    </source>
</evidence>
<gene>
    <name evidence="10" type="ORF">ACFP1F_06160</name>
</gene>
<dbReference type="PROSITE" id="PS00075">
    <property type="entry name" value="DHFR_1"/>
    <property type="match status" value="1"/>
</dbReference>
<comment type="similarity">
    <text evidence="2 7 8">Belongs to the dihydrofolate reductase family.</text>
</comment>
<name>A0ABW1UU92_9LACO</name>
<feature type="domain" description="DHFR" evidence="9">
    <location>
        <begin position="1"/>
        <end position="161"/>
    </location>
</feature>
<dbReference type="Proteomes" id="UP001596186">
    <property type="component" value="Unassembled WGS sequence"/>
</dbReference>
<keyword evidence="6 7" id="KW-0560">Oxidoreductase</keyword>
<dbReference type="PROSITE" id="PS51330">
    <property type="entry name" value="DHFR_2"/>
    <property type="match status" value="1"/>
</dbReference>
<evidence type="ECO:0000256" key="1">
    <source>
        <dbReference type="ARBA" id="ARBA00004903"/>
    </source>
</evidence>
<keyword evidence="4 7" id="KW-0554">One-carbon metabolism</keyword>
<keyword evidence="5 7" id="KW-0521">NADP</keyword>
<comment type="catalytic activity">
    <reaction evidence="7">
        <text>(6S)-5,6,7,8-tetrahydrofolate + NADP(+) = 7,8-dihydrofolate + NADPH + H(+)</text>
        <dbReference type="Rhea" id="RHEA:15009"/>
        <dbReference type="ChEBI" id="CHEBI:15378"/>
        <dbReference type="ChEBI" id="CHEBI:57451"/>
        <dbReference type="ChEBI" id="CHEBI:57453"/>
        <dbReference type="ChEBI" id="CHEBI:57783"/>
        <dbReference type="ChEBI" id="CHEBI:58349"/>
        <dbReference type="EC" id="1.5.1.3"/>
    </reaction>
</comment>
<comment type="pathway">
    <text evidence="1 7">Cofactor biosynthesis; tetrahydrofolate biosynthesis; 5,6,7,8-tetrahydrofolate from 7,8-dihydrofolate: step 1/1.</text>
</comment>
<evidence type="ECO:0000313" key="11">
    <source>
        <dbReference type="Proteomes" id="UP001596186"/>
    </source>
</evidence>
<dbReference type="GO" id="GO:0004146">
    <property type="term" value="F:dihydrofolate reductase activity"/>
    <property type="evidence" value="ECO:0007669"/>
    <property type="project" value="UniProtKB-EC"/>
</dbReference>
<comment type="caution">
    <text evidence="10">The sequence shown here is derived from an EMBL/GenBank/DDBJ whole genome shotgun (WGS) entry which is preliminary data.</text>
</comment>
<dbReference type="InterPro" id="IPR024072">
    <property type="entry name" value="DHFR-like_dom_sf"/>
</dbReference>
<dbReference type="InterPro" id="IPR012259">
    <property type="entry name" value="DHFR"/>
</dbReference>
<evidence type="ECO:0000256" key="7">
    <source>
        <dbReference type="PIRNR" id="PIRNR000194"/>
    </source>
</evidence>
<dbReference type="CDD" id="cd00209">
    <property type="entry name" value="DHFR"/>
    <property type="match status" value="1"/>
</dbReference>
<organism evidence="10 11">
    <name type="scientific">Companilactobacillus baiquanensis</name>
    <dbReference type="NCBI Taxonomy" id="2486005"/>
    <lineage>
        <taxon>Bacteria</taxon>
        <taxon>Bacillati</taxon>
        <taxon>Bacillota</taxon>
        <taxon>Bacilli</taxon>
        <taxon>Lactobacillales</taxon>
        <taxon>Lactobacillaceae</taxon>
        <taxon>Companilactobacillus</taxon>
    </lineage>
</organism>
<evidence type="ECO:0000256" key="2">
    <source>
        <dbReference type="ARBA" id="ARBA00009539"/>
    </source>
</evidence>
<accession>A0ABW1UU92</accession>
<comment type="function">
    <text evidence="7">Key enzyme in folate metabolism. Catalyzes an essential reaction for de novo glycine and purine synthesis, and for DNA precursor synthesis.</text>
</comment>
<protein>
    <recommendedName>
        <fullName evidence="3 7">Dihydrofolate reductase</fullName>
        <ecNumber evidence="3 7">1.5.1.3</ecNumber>
    </recommendedName>
</protein>
<dbReference type="EC" id="1.5.1.3" evidence="3 7"/>
<evidence type="ECO:0000256" key="8">
    <source>
        <dbReference type="RuleBase" id="RU004474"/>
    </source>
</evidence>
<sequence length="162" mass="18848">MISFLWAEDKNHVIGYKGKLPWSLPNDMKRFKELTIGKTIVMGRKTYESFPNGPLPKRLNIVMSRNPDYQVAKPAILINSYGDLKNHANMKSEVVVIGGSKVFEEFKDVVDRLYVTRINHEFTGDVKMIDLDYSKFTLTEKKEGIVDEKNIYPYTFETYQRN</sequence>
<keyword evidence="11" id="KW-1185">Reference proteome</keyword>
<dbReference type="Pfam" id="PF00186">
    <property type="entry name" value="DHFR_1"/>
    <property type="match status" value="1"/>
</dbReference>
<dbReference type="PANTHER" id="PTHR48069">
    <property type="entry name" value="DIHYDROFOLATE REDUCTASE"/>
    <property type="match status" value="1"/>
</dbReference>
<reference evidence="11" key="1">
    <citation type="journal article" date="2019" name="Int. J. Syst. Evol. Microbiol.">
        <title>The Global Catalogue of Microorganisms (GCM) 10K type strain sequencing project: providing services to taxonomists for standard genome sequencing and annotation.</title>
        <authorList>
            <consortium name="The Broad Institute Genomics Platform"/>
            <consortium name="The Broad Institute Genome Sequencing Center for Infectious Disease"/>
            <person name="Wu L."/>
            <person name="Ma J."/>
        </authorList>
    </citation>
    <scope>NUCLEOTIDE SEQUENCE [LARGE SCALE GENOMIC DNA]</scope>
    <source>
        <strain evidence="11">CCM 8895</strain>
    </source>
</reference>
<evidence type="ECO:0000256" key="5">
    <source>
        <dbReference type="ARBA" id="ARBA00022857"/>
    </source>
</evidence>
<dbReference type="InterPro" id="IPR001796">
    <property type="entry name" value="DHFR_dom"/>
</dbReference>